<organism evidence="2 3">
    <name type="scientific">Ruegeria marisrubri</name>
    <dbReference type="NCBI Taxonomy" id="1685379"/>
    <lineage>
        <taxon>Bacteria</taxon>
        <taxon>Pseudomonadati</taxon>
        <taxon>Pseudomonadota</taxon>
        <taxon>Alphaproteobacteria</taxon>
        <taxon>Rhodobacterales</taxon>
        <taxon>Roseobacteraceae</taxon>
        <taxon>Ruegeria</taxon>
    </lineage>
</organism>
<evidence type="ECO:0000313" key="2">
    <source>
        <dbReference type="EMBL" id="KUJ76992.1"/>
    </source>
</evidence>
<dbReference type="Pfam" id="PF14206">
    <property type="entry name" value="Cys_rich_CPCC"/>
    <property type="match status" value="1"/>
</dbReference>
<reference evidence="3" key="1">
    <citation type="submission" date="2015-12" db="EMBL/GenBank/DDBJ databases">
        <authorList>
            <person name="Zhang G."/>
            <person name="Stingl U."/>
        </authorList>
    </citation>
    <scope>NUCLEOTIDE SEQUENCE [LARGE SCALE GENOMIC DNA]</scope>
    <source>
        <strain evidence="3">ZGT118</strain>
    </source>
</reference>
<evidence type="ECO:0000259" key="1">
    <source>
        <dbReference type="Pfam" id="PF14206"/>
    </source>
</evidence>
<comment type="caution">
    <text evidence="2">The sequence shown here is derived from an EMBL/GenBank/DDBJ whole genome shotgun (WGS) entry which is preliminary data.</text>
</comment>
<dbReference type="EMBL" id="LQBQ01000034">
    <property type="protein sequence ID" value="KUJ76992.1"/>
    <property type="molecule type" value="Genomic_DNA"/>
</dbReference>
<keyword evidence="3" id="KW-1185">Reference proteome</keyword>
<sequence>MAGPLKRSKMGRRKTRPEPHFVYPCCDYLTLSERGRHLICPICFWEDEDIYHDTNPREPSAANHGLTLAEGRDNFKTVGACEAAMLPHVLPKEDRAAYLYFPLKD</sequence>
<accession>A0A0X3TMJ5</accession>
<feature type="domain" description="Cysteine-rich CPCC" evidence="1">
    <location>
        <begin position="24"/>
        <end position="93"/>
    </location>
</feature>
<dbReference type="OrthoDB" id="1456570at2"/>
<dbReference type="AlphaFoldDB" id="A0A0X3TMJ5"/>
<protein>
    <recommendedName>
        <fullName evidence="1">Cysteine-rich CPCC domain-containing protein</fullName>
    </recommendedName>
</protein>
<dbReference type="InterPro" id="IPR025983">
    <property type="entry name" value="Cys_rich_CPCC"/>
</dbReference>
<dbReference type="STRING" id="1685379.AVO45_10945"/>
<dbReference type="Proteomes" id="UP000053791">
    <property type="component" value="Unassembled WGS sequence"/>
</dbReference>
<proteinExistence type="predicted"/>
<evidence type="ECO:0000313" key="3">
    <source>
        <dbReference type="Proteomes" id="UP000053791"/>
    </source>
</evidence>
<gene>
    <name evidence="2" type="ORF">AVO45_10945</name>
</gene>
<name>A0A0X3TMJ5_9RHOB</name>